<dbReference type="AlphaFoldDB" id="A0A517ZR50"/>
<name>A0A517ZR50_9PLAN</name>
<dbReference type="Gene3D" id="3.10.20.30">
    <property type="match status" value="1"/>
</dbReference>
<dbReference type="CDD" id="cd00207">
    <property type="entry name" value="fer2"/>
    <property type="match status" value="1"/>
</dbReference>
<proteinExistence type="predicted"/>
<dbReference type="InterPro" id="IPR012675">
    <property type="entry name" value="Beta-grasp_dom_sf"/>
</dbReference>
<dbReference type="GO" id="GO:0051536">
    <property type="term" value="F:iron-sulfur cluster binding"/>
    <property type="evidence" value="ECO:0007669"/>
    <property type="project" value="InterPro"/>
</dbReference>
<protein>
    <submittedName>
        <fullName evidence="2">2Fe-2S iron-sulfur cluster binding domain protein</fullName>
    </submittedName>
</protein>
<dbReference type="InterPro" id="IPR001041">
    <property type="entry name" value="2Fe-2S_ferredoxin-type"/>
</dbReference>
<reference evidence="2 3" key="1">
    <citation type="submission" date="2019-02" db="EMBL/GenBank/DDBJ databases">
        <title>Deep-cultivation of Planctomycetes and their phenomic and genomic characterization uncovers novel biology.</title>
        <authorList>
            <person name="Wiegand S."/>
            <person name="Jogler M."/>
            <person name="Boedeker C."/>
            <person name="Pinto D."/>
            <person name="Vollmers J."/>
            <person name="Rivas-Marin E."/>
            <person name="Kohn T."/>
            <person name="Peeters S.H."/>
            <person name="Heuer A."/>
            <person name="Rast P."/>
            <person name="Oberbeckmann S."/>
            <person name="Bunk B."/>
            <person name="Jeske O."/>
            <person name="Meyerdierks A."/>
            <person name="Storesund J.E."/>
            <person name="Kallscheuer N."/>
            <person name="Luecker S."/>
            <person name="Lage O.M."/>
            <person name="Pohl T."/>
            <person name="Merkel B.J."/>
            <person name="Hornburger P."/>
            <person name="Mueller R.-W."/>
            <person name="Bruemmer F."/>
            <person name="Labrenz M."/>
            <person name="Spormann A.M."/>
            <person name="Op den Camp H."/>
            <person name="Overmann J."/>
            <person name="Amann R."/>
            <person name="Jetten M.S.M."/>
            <person name="Mascher T."/>
            <person name="Medema M.H."/>
            <person name="Devos D.P."/>
            <person name="Kaster A.-K."/>
            <person name="Ovreas L."/>
            <person name="Rohde M."/>
            <person name="Galperin M.Y."/>
            <person name="Jogler C."/>
        </authorList>
    </citation>
    <scope>NUCLEOTIDE SEQUENCE [LARGE SCALE GENOMIC DNA]</scope>
    <source>
        <strain evidence="2 3">Mal52</strain>
    </source>
</reference>
<dbReference type="InterPro" id="IPR036010">
    <property type="entry name" value="2Fe-2S_ferredoxin-like_sf"/>
</dbReference>
<dbReference type="PROSITE" id="PS51085">
    <property type="entry name" value="2FE2S_FER_2"/>
    <property type="match status" value="1"/>
</dbReference>
<dbReference type="EMBL" id="CP036276">
    <property type="protein sequence ID" value="QDU44960.1"/>
    <property type="molecule type" value="Genomic_DNA"/>
</dbReference>
<dbReference type="Proteomes" id="UP000319383">
    <property type="component" value="Chromosome"/>
</dbReference>
<dbReference type="RefSeq" id="WP_145377240.1">
    <property type="nucleotide sequence ID" value="NZ_CP036276.1"/>
</dbReference>
<gene>
    <name evidence="2" type="ORF">Mal52_34460</name>
</gene>
<organism evidence="2 3">
    <name type="scientific">Symmachiella dynata</name>
    <dbReference type="NCBI Taxonomy" id="2527995"/>
    <lineage>
        <taxon>Bacteria</taxon>
        <taxon>Pseudomonadati</taxon>
        <taxon>Planctomycetota</taxon>
        <taxon>Planctomycetia</taxon>
        <taxon>Planctomycetales</taxon>
        <taxon>Planctomycetaceae</taxon>
        <taxon>Symmachiella</taxon>
    </lineage>
</organism>
<evidence type="ECO:0000259" key="1">
    <source>
        <dbReference type="PROSITE" id="PS51085"/>
    </source>
</evidence>
<sequence>MPTIKFIKEKRTLEVPAGSNLRKEALKAGVELYPGVHKHALLNCHGFSFCGSCRVLIKKGMENTSKEGILERMTPLHNPLMAMAKIGHEDEMRLACQTTVNGDIEVETCPPMNWHGDKFWA</sequence>
<evidence type="ECO:0000313" key="2">
    <source>
        <dbReference type="EMBL" id="QDU44960.1"/>
    </source>
</evidence>
<keyword evidence="3" id="KW-1185">Reference proteome</keyword>
<evidence type="ECO:0000313" key="3">
    <source>
        <dbReference type="Proteomes" id="UP000319383"/>
    </source>
</evidence>
<dbReference type="KEGG" id="sdyn:Mal52_34460"/>
<accession>A0A517ZR50</accession>
<feature type="domain" description="2Fe-2S ferredoxin-type" evidence="1">
    <location>
        <begin position="2"/>
        <end position="112"/>
    </location>
</feature>
<dbReference type="SUPFAM" id="SSF54292">
    <property type="entry name" value="2Fe-2S ferredoxin-like"/>
    <property type="match status" value="1"/>
</dbReference>